<sequence>MVALRVWTNNSRSKLRSQLVSATAFATPQYSALALDRDIGFTAKLSGYDVTKLARGRYPRSINPPEDLVYAPWVGKLLQPVSFTYPPPTTRNLSFSYGFCYGFVL</sequence>
<proteinExistence type="predicted"/>
<reference evidence="1 2" key="1">
    <citation type="journal article" date="2017" name="Nat. Commun.">
        <title>Genome assembly with in vitro proximity ligation data and whole-genome triplication in lettuce.</title>
        <authorList>
            <person name="Reyes-Chin-Wo S."/>
            <person name="Wang Z."/>
            <person name="Yang X."/>
            <person name="Kozik A."/>
            <person name="Arikit S."/>
            <person name="Song C."/>
            <person name="Xia L."/>
            <person name="Froenicke L."/>
            <person name="Lavelle D.O."/>
            <person name="Truco M.J."/>
            <person name="Xia R."/>
            <person name="Zhu S."/>
            <person name="Xu C."/>
            <person name="Xu H."/>
            <person name="Xu X."/>
            <person name="Cox K."/>
            <person name="Korf I."/>
            <person name="Meyers B.C."/>
            <person name="Michelmore R.W."/>
        </authorList>
    </citation>
    <scope>NUCLEOTIDE SEQUENCE [LARGE SCALE GENOMIC DNA]</scope>
    <source>
        <strain evidence="2">cv. Salinas</strain>
        <tissue evidence="1">Seedlings</tissue>
    </source>
</reference>
<name>A0A9R1X0V9_LACSA</name>
<dbReference type="AlphaFoldDB" id="A0A9R1X0V9"/>
<gene>
    <name evidence="1" type="ORF">LSAT_V11C700360700</name>
</gene>
<accession>A0A9R1X0V9</accession>
<dbReference type="EMBL" id="NBSK02000007">
    <property type="protein sequence ID" value="KAJ0194976.1"/>
    <property type="molecule type" value="Genomic_DNA"/>
</dbReference>
<evidence type="ECO:0000313" key="1">
    <source>
        <dbReference type="EMBL" id="KAJ0194976.1"/>
    </source>
</evidence>
<comment type="caution">
    <text evidence="1">The sequence shown here is derived from an EMBL/GenBank/DDBJ whole genome shotgun (WGS) entry which is preliminary data.</text>
</comment>
<evidence type="ECO:0000313" key="2">
    <source>
        <dbReference type="Proteomes" id="UP000235145"/>
    </source>
</evidence>
<protein>
    <submittedName>
        <fullName evidence="1">Uncharacterized protein</fullName>
    </submittedName>
</protein>
<dbReference type="Proteomes" id="UP000235145">
    <property type="component" value="Unassembled WGS sequence"/>
</dbReference>
<organism evidence="1 2">
    <name type="scientific">Lactuca sativa</name>
    <name type="common">Garden lettuce</name>
    <dbReference type="NCBI Taxonomy" id="4236"/>
    <lineage>
        <taxon>Eukaryota</taxon>
        <taxon>Viridiplantae</taxon>
        <taxon>Streptophyta</taxon>
        <taxon>Embryophyta</taxon>
        <taxon>Tracheophyta</taxon>
        <taxon>Spermatophyta</taxon>
        <taxon>Magnoliopsida</taxon>
        <taxon>eudicotyledons</taxon>
        <taxon>Gunneridae</taxon>
        <taxon>Pentapetalae</taxon>
        <taxon>asterids</taxon>
        <taxon>campanulids</taxon>
        <taxon>Asterales</taxon>
        <taxon>Asteraceae</taxon>
        <taxon>Cichorioideae</taxon>
        <taxon>Cichorieae</taxon>
        <taxon>Lactucinae</taxon>
        <taxon>Lactuca</taxon>
    </lineage>
</organism>
<keyword evidence="2" id="KW-1185">Reference proteome</keyword>